<keyword evidence="2" id="KW-0539">Nucleus</keyword>
<dbReference type="OrthoDB" id="329666at2759"/>
<organism evidence="3 4">
    <name type="scientific">Macrolepiota fuliginosa MF-IS2</name>
    <dbReference type="NCBI Taxonomy" id="1400762"/>
    <lineage>
        <taxon>Eukaryota</taxon>
        <taxon>Fungi</taxon>
        <taxon>Dikarya</taxon>
        <taxon>Basidiomycota</taxon>
        <taxon>Agaricomycotina</taxon>
        <taxon>Agaricomycetes</taxon>
        <taxon>Agaricomycetidae</taxon>
        <taxon>Agaricales</taxon>
        <taxon>Agaricineae</taxon>
        <taxon>Agaricaceae</taxon>
        <taxon>Macrolepiota</taxon>
    </lineage>
</organism>
<protein>
    <recommendedName>
        <fullName evidence="5">Mini-chromosome maintenance complex-binding protein</fullName>
    </recommendedName>
</protein>
<dbReference type="GO" id="GO:0003682">
    <property type="term" value="F:chromatin binding"/>
    <property type="evidence" value="ECO:0007669"/>
    <property type="project" value="TreeGrafter"/>
</dbReference>
<sequence length="510" mass="56227">MTDSVLSVLLGPADDIDSVPQKVADHFSQLYQDVTQIPLLSVHNPPEAFPHRALVAFRALVQDTSPSPEIYLARRPNGHCGGWGIADTRDISDNVNYSDLREITVIWAVSIPGESPWCSAEGLAHLSHNPPRPHKYPLPGSPHIGVQVKIYDPRLAQGLKASDICTFVGILTKEPLYSEDLDSSESIDLVPTLHVLFTRKTPPTITPRNFPIEPSLPNLRATRDKLVTWIAKEALDGDKDAAKWVLLSAIAKTQSRTPPIYPPSLTLSSFPAPSDPSATPTLYHVLSLILPIINILPLTLGTLNKTSFSPESKNEDLHSGWLQVPHGSLYLLTETGVMEGIVLDKGIQNLRAVQGAITGQTLDYIFPFSRFTFQTDISFVILTGGKKSAFFQTSVNVPLDSGRDYDFYKPLDKINLPEGDLLDHWRNLVGGSKIGTVTINDEVAQYIQDDFVKERKATGSGDKDLAITSDDLIRCMMTARLLALSYHESLVTKDVWEEAKALEARRKARS</sequence>
<dbReference type="Pfam" id="PF09739">
    <property type="entry name" value="MCM_bind"/>
    <property type="match status" value="1"/>
</dbReference>
<proteinExistence type="predicted"/>
<evidence type="ECO:0000256" key="1">
    <source>
        <dbReference type="ARBA" id="ARBA00004123"/>
    </source>
</evidence>
<name>A0A9P6C8D5_9AGAR</name>
<dbReference type="PANTHER" id="PTHR13489:SF0">
    <property type="entry name" value="MINI-CHROMOSOME MAINTENANCE COMPLEX-BINDING PROTEIN"/>
    <property type="match status" value="1"/>
</dbReference>
<evidence type="ECO:0000313" key="4">
    <source>
        <dbReference type="Proteomes" id="UP000807342"/>
    </source>
</evidence>
<dbReference type="AlphaFoldDB" id="A0A9P6C8D5"/>
<evidence type="ECO:0000313" key="3">
    <source>
        <dbReference type="EMBL" id="KAF9452815.1"/>
    </source>
</evidence>
<dbReference type="InterPro" id="IPR019140">
    <property type="entry name" value="MCM_complex-bd"/>
</dbReference>
<dbReference type="GO" id="GO:0005634">
    <property type="term" value="C:nucleus"/>
    <property type="evidence" value="ECO:0007669"/>
    <property type="project" value="UniProtKB-SubCell"/>
</dbReference>
<comment type="subcellular location">
    <subcellularLocation>
        <location evidence="1">Nucleus</location>
    </subcellularLocation>
</comment>
<dbReference type="GO" id="GO:0006261">
    <property type="term" value="P:DNA-templated DNA replication"/>
    <property type="evidence" value="ECO:0007669"/>
    <property type="project" value="TreeGrafter"/>
</dbReference>
<evidence type="ECO:0008006" key="5">
    <source>
        <dbReference type="Google" id="ProtNLM"/>
    </source>
</evidence>
<keyword evidence="4" id="KW-1185">Reference proteome</keyword>
<comment type="caution">
    <text evidence="3">The sequence shown here is derived from an EMBL/GenBank/DDBJ whole genome shotgun (WGS) entry which is preliminary data.</text>
</comment>
<gene>
    <name evidence="3" type="ORF">P691DRAFT_803108</name>
</gene>
<reference evidence="3" key="1">
    <citation type="submission" date="2020-11" db="EMBL/GenBank/DDBJ databases">
        <authorList>
            <consortium name="DOE Joint Genome Institute"/>
            <person name="Ahrendt S."/>
            <person name="Riley R."/>
            <person name="Andreopoulos W."/>
            <person name="Labutti K."/>
            <person name="Pangilinan J."/>
            <person name="Ruiz-Duenas F.J."/>
            <person name="Barrasa J.M."/>
            <person name="Sanchez-Garcia M."/>
            <person name="Camarero S."/>
            <person name="Miyauchi S."/>
            <person name="Serrano A."/>
            <person name="Linde D."/>
            <person name="Babiker R."/>
            <person name="Drula E."/>
            <person name="Ayuso-Fernandez I."/>
            <person name="Pacheco R."/>
            <person name="Padilla G."/>
            <person name="Ferreira P."/>
            <person name="Barriuso J."/>
            <person name="Kellner H."/>
            <person name="Castanera R."/>
            <person name="Alfaro M."/>
            <person name="Ramirez L."/>
            <person name="Pisabarro A.G."/>
            <person name="Kuo A."/>
            <person name="Tritt A."/>
            <person name="Lipzen A."/>
            <person name="He G."/>
            <person name="Yan M."/>
            <person name="Ng V."/>
            <person name="Cullen D."/>
            <person name="Martin F."/>
            <person name="Rosso M.-N."/>
            <person name="Henrissat B."/>
            <person name="Hibbett D."/>
            <person name="Martinez A.T."/>
            <person name="Grigoriev I.V."/>
        </authorList>
    </citation>
    <scope>NUCLEOTIDE SEQUENCE</scope>
    <source>
        <strain evidence="3">MF-IS2</strain>
    </source>
</reference>
<dbReference type="EMBL" id="MU151067">
    <property type="protein sequence ID" value="KAF9452815.1"/>
    <property type="molecule type" value="Genomic_DNA"/>
</dbReference>
<accession>A0A9P6C8D5</accession>
<dbReference type="Proteomes" id="UP000807342">
    <property type="component" value="Unassembled WGS sequence"/>
</dbReference>
<dbReference type="PANTHER" id="PTHR13489">
    <property type="entry name" value="MINI-CHROMOSOME MAINTENANCE COMPLEX-BINDING PROTEIN"/>
    <property type="match status" value="1"/>
</dbReference>
<evidence type="ECO:0000256" key="2">
    <source>
        <dbReference type="ARBA" id="ARBA00023242"/>
    </source>
</evidence>